<dbReference type="InterPro" id="IPR048494">
    <property type="entry name" value="Dit-like_N"/>
</dbReference>
<dbReference type="Pfam" id="PF21821">
    <property type="entry name" value="Dit_like"/>
    <property type="match status" value="1"/>
</dbReference>
<proteinExistence type="predicted"/>
<dbReference type="KEGG" id="rgl:CS053_08445"/>
<sequence>MSILSAAGVLAAGQVEDVLLRQGRSIAGIVPQVVIEEKHRDELVITNHPVQDGANITDHAYKQPSMLSLRYGWSSSGALYSLDLGAPSVDDVYGMLLSLQASRQPFNVVTGKRNYSNMLIRSLDLVTDRTTENAILVEVLLQQILIVETQSATLKSASVMSMPEKTAPVVNAGVKQPIPVPQSVLYQLSKATQSILGGL</sequence>
<dbReference type="EMBL" id="CP042807">
    <property type="protein sequence ID" value="QEE24528.1"/>
    <property type="molecule type" value="Genomic_DNA"/>
</dbReference>
<dbReference type="AlphaFoldDB" id="A0A5B9DY76"/>
<accession>A0A5B9DY76</accession>
<reference evidence="2 3" key="1">
    <citation type="submission" date="2019-08" db="EMBL/GenBank/DDBJ databases">
        <title>Complete genome sequence of Rhodanobacter glycinis strain T01E-68 isolated from tomato root.</title>
        <authorList>
            <person name="Weon H.-Y."/>
            <person name="Lee S.A."/>
        </authorList>
    </citation>
    <scope>NUCLEOTIDE SEQUENCE [LARGE SCALE GENOMIC DNA]</scope>
    <source>
        <strain evidence="2 3">T01E-68</strain>
    </source>
</reference>
<protein>
    <recommendedName>
        <fullName evidence="1">Dit-like phage tail protein N-terminal domain-containing protein</fullName>
    </recommendedName>
</protein>
<gene>
    <name evidence="2" type="ORF">CS053_08445</name>
</gene>
<dbReference type="RefSeq" id="WP_147627121.1">
    <property type="nucleotide sequence ID" value="NZ_CP042807.1"/>
</dbReference>
<evidence type="ECO:0000259" key="1">
    <source>
        <dbReference type="Pfam" id="PF21821"/>
    </source>
</evidence>
<evidence type="ECO:0000313" key="3">
    <source>
        <dbReference type="Proteomes" id="UP000321807"/>
    </source>
</evidence>
<name>A0A5B9DY76_9GAMM</name>
<dbReference type="Proteomes" id="UP000321807">
    <property type="component" value="Chromosome"/>
</dbReference>
<feature type="domain" description="Dit-like phage tail protein N-terminal" evidence="1">
    <location>
        <begin position="32"/>
        <end position="154"/>
    </location>
</feature>
<organism evidence="2 3">
    <name type="scientific">Rhodanobacter glycinis</name>
    <dbReference type="NCBI Taxonomy" id="582702"/>
    <lineage>
        <taxon>Bacteria</taxon>
        <taxon>Pseudomonadati</taxon>
        <taxon>Pseudomonadota</taxon>
        <taxon>Gammaproteobacteria</taxon>
        <taxon>Lysobacterales</taxon>
        <taxon>Rhodanobacteraceae</taxon>
        <taxon>Rhodanobacter</taxon>
    </lineage>
</organism>
<evidence type="ECO:0000313" key="2">
    <source>
        <dbReference type="EMBL" id="QEE24528.1"/>
    </source>
</evidence>